<dbReference type="InterPro" id="IPR051785">
    <property type="entry name" value="MMCE/EMCE_epimerase"/>
</dbReference>
<reference evidence="5" key="1">
    <citation type="submission" date="2018-02" db="EMBL/GenBank/DDBJ databases">
        <authorList>
            <person name="Moore K."/>
            <person name="Momper L."/>
        </authorList>
    </citation>
    <scope>NUCLEOTIDE SEQUENCE [LARGE SCALE GENOMIC DNA]</scope>
    <source>
        <strain evidence="5">ULC18</strain>
    </source>
</reference>
<dbReference type="SUPFAM" id="SSF54593">
    <property type="entry name" value="Glyoxalase/Bleomycin resistance protein/Dihydroxybiphenyl dioxygenase"/>
    <property type="match status" value="1"/>
</dbReference>
<organism evidence="4 5">
    <name type="scientific">Stenomitos frigidus ULC18</name>
    <dbReference type="NCBI Taxonomy" id="2107698"/>
    <lineage>
        <taxon>Bacteria</taxon>
        <taxon>Bacillati</taxon>
        <taxon>Cyanobacteriota</taxon>
        <taxon>Cyanophyceae</taxon>
        <taxon>Leptolyngbyales</taxon>
        <taxon>Leptolyngbyaceae</taxon>
        <taxon>Stenomitos</taxon>
    </lineage>
</organism>
<dbReference type="GO" id="GO:0004462">
    <property type="term" value="F:lactoylglutathione lyase activity"/>
    <property type="evidence" value="ECO:0007669"/>
    <property type="project" value="InterPro"/>
</dbReference>
<gene>
    <name evidence="4" type="ORF">C7B82_03155</name>
</gene>
<dbReference type="PANTHER" id="PTHR43048:SF3">
    <property type="entry name" value="METHYLMALONYL-COA EPIMERASE, MITOCHONDRIAL"/>
    <property type="match status" value="1"/>
</dbReference>
<reference evidence="4 5" key="2">
    <citation type="submission" date="2018-03" db="EMBL/GenBank/DDBJ databases">
        <title>The ancient ancestry and fast evolution of plastids.</title>
        <authorList>
            <person name="Moore K.R."/>
            <person name="Magnabosco C."/>
            <person name="Momper L."/>
            <person name="Gold D.A."/>
            <person name="Bosak T."/>
            <person name="Fournier G.P."/>
        </authorList>
    </citation>
    <scope>NUCLEOTIDE SEQUENCE [LARGE SCALE GENOMIC DNA]</scope>
    <source>
        <strain evidence="4 5">ULC18</strain>
    </source>
</reference>
<comment type="caution">
    <text evidence="4">The sequence shown here is derived from an EMBL/GenBank/DDBJ whole genome shotgun (WGS) entry which is preliminary data.</text>
</comment>
<dbReference type="AlphaFoldDB" id="A0A2T1EMY6"/>
<dbReference type="GO" id="GO:0046491">
    <property type="term" value="P:L-methylmalonyl-CoA metabolic process"/>
    <property type="evidence" value="ECO:0007669"/>
    <property type="project" value="TreeGrafter"/>
</dbReference>
<dbReference type="OrthoDB" id="9788468at2"/>
<sequence length="364" mass="40450">MPTQFTKTFKRLLLAVVAFAVIVAAPQLEAGSQTSRQSAAIPTQLAQLQTVQNAVVAVESVGMTVSDMDRAVDFYSNVLSFKKISDVEVLGTEYEQLQGLFGVRLRVVKLQLGNELIELTEYLTPKGRPIPIDSRSNDRWFQHIAIAVSDMDKAYQHLRKYKVQYASTAPQRIPDSNKAAAGIRAFYFKDPDGHNLEIIYFPPGKGDPKWQKPTKQIFLGIDHTAIVVSNTAASLKFYRDLLGLQVAGESMNYGTEQEHLNNVQGAQLHITGLRSPAGPGIEFLEYLEPKDGRSLPIDAKPNDLLHWQTTLVVKDIEAIAQRLRLNQSTFVSPSIVTIPEKALGFKKGVLVRDPDGHTMRLVEK</sequence>
<dbReference type="InterPro" id="IPR004360">
    <property type="entry name" value="Glyas_Fos-R_dOase_dom"/>
</dbReference>
<dbReference type="InterPro" id="IPR018146">
    <property type="entry name" value="Glyoxalase_1_CS"/>
</dbReference>
<feature type="domain" description="VOC" evidence="3">
    <location>
        <begin position="57"/>
        <end position="201"/>
    </location>
</feature>
<evidence type="ECO:0000256" key="1">
    <source>
        <dbReference type="ARBA" id="ARBA00022723"/>
    </source>
</evidence>
<evidence type="ECO:0000313" key="5">
    <source>
        <dbReference type="Proteomes" id="UP000239576"/>
    </source>
</evidence>
<evidence type="ECO:0000313" key="4">
    <source>
        <dbReference type="EMBL" id="PSB34107.1"/>
    </source>
</evidence>
<evidence type="ECO:0000259" key="3">
    <source>
        <dbReference type="PROSITE" id="PS51819"/>
    </source>
</evidence>
<feature type="signal peptide" evidence="2">
    <location>
        <begin position="1"/>
        <end position="30"/>
    </location>
</feature>
<dbReference type="Pfam" id="PF00903">
    <property type="entry name" value="Glyoxalase"/>
    <property type="match status" value="2"/>
</dbReference>
<dbReference type="PROSITE" id="PS51819">
    <property type="entry name" value="VOC"/>
    <property type="match status" value="2"/>
</dbReference>
<feature type="chain" id="PRO_5015498211" evidence="2">
    <location>
        <begin position="31"/>
        <end position="364"/>
    </location>
</feature>
<dbReference type="Gene3D" id="3.10.180.10">
    <property type="entry name" value="2,3-Dihydroxybiphenyl 1,2-Dioxygenase, domain 1"/>
    <property type="match status" value="2"/>
</dbReference>
<keyword evidence="1" id="KW-0479">Metal-binding</keyword>
<accession>A0A2T1EMY6</accession>
<dbReference type="Proteomes" id="UP000239576">
    <property type="component" value="Unassembled WGS sequence"/>
</dbReference>
<feature type="domain" description="VOC" evidence="3">
    <location>
        <begin position="220"/>
        <end position="364"/>
    </location>
</feature>
<keyword evidence="2" id="KW-0732">Signal</keyword>
<dbReference type="GO" id="GO:0004493">
    <property type="term" value="F:methylmalonyl-CoA epimerase activity"/>
    <property type="evidence" value="ECO:0007669"/>
    <property type="project" value="TreeGrafter"/>
</dbReference>
<dbReference type="PROSITE" id="PS00934">
    <property type="entry name" value="GLYOXALASE_I_1"/>
    <property type="match status" value="1"/>
</dbReference>
<evidence type="ECO:0000256" key="2">
    <source>
        <dbReference type="SAM" id="SignalP"/>
    </source>
</evidence>
<dbReference type="PANTHER" id="PTHR43048">
    <property type="entry name" value="METHYLMALONYL-COA EPIMERASE"/>
    <property type="match status" value="1"/>
</dbReference>
<dbReference type="EMBL" id="PVWK01000015">
    <property type="protein sequence ID" value="PSB34107.1"/>
    <property type="molecule type" value="Genomic_DNA"/>
</dbReference>
<proteinExistence type="predicted"/>
<dbReference type="InterPro" id="IPR029068">
    <property type="entry name" value="Glyas_Bleomycin-R_OHBP_Dase"/>
</dbReference>
<protein>
    <submittedName>
        <fullName evidence="4">Glyoxalase</fullName>
    </submittedName>
</protein>
<dbReference type="InterPro" id="IPR037523">
    <property type="entry name" value="VOC_core"/>
</dbReference>
<dbReference type="RefSeq" id="WP_106254867.1">
    <property type="nucleotide sequence ID" value="NZ_CAWNSW010000037.1"/>
</dbReference>
<name>A0A2T1EMY6_9CYAN</name>
<dbReference type="GO" id="GO:0046872">
    <property type="term" value="F:metal ion binding"/>
    <property type="evidence" value="ECO:0007669"/>
    <property type="project" value="UniProtKB-KW"/>
</dbReference>
<keyword evidence="5" id="KW-1185">Reference proteome</keyword>